<sequence>MRHDNTDTPTTGSESESHRRGRDRSPLRGRAFRTLVVALVIATVVGTVTLGSVGAATTAGEPTTTEPSPAMTDGAASADSAAPANGASSGAEPALVVSDATVEPDSTGSLRVSLTDVPDGLAGFKIALAVDDGDVATVANASYPDHFGLTTDPAVGADGETITVEAADLDDAVTAGDANVTLATIDVAGADAGQTDLRVTSMQVDDDDGGAVDPSLEAGTLTVGDDGSGTEDSDPNGSESDDNGSESDGDDSESDDDGSPSDDETDDDGSDDGMPGFAAGSALATLAVLVATVLAKLR</sequence>
<accession>M0BWB3</accession>
<dbReference type="EMBL" id="AOIS01000058">
    <property type="protein sequence ID" value="ELZ15250.1"/>
    <property type="molecule type" value="Genomic_DNA"/>
</dbReference>
<feature type="region of interest" description="Disordered" evidence="1">
    <location>
        <begin position="204"/>
        <end position="278"/>
    </location>
</feature>
<reference evidence="3 4" key="1">
    <citation type="journal article" date="2014" name="PLoS Genet.">
        <title>Phylogenetically driven sequencing of extremely halophilic archaea reveals strategies for static and dynamic osmo-response.</title>
        <authorList>
            <person name="Becker E.A."/>
            <person name="Seitzer P.M."/>
            <person name="Tritt A."/>
            <person name="Larsen D."/>
            <person name="Krusor M."/>
            <person name="Yao A.I."/>
            <person name="Wu D."/>
            <person name="Madern D."/>
            <person name="Eisen J.A."/>
            <person name="Darling A.E."/>
            <person name="Facciotti M.T."/>
        </authorList>
    </citation>
    <scope>NUCLEOTIDE SEQUENCE [LARGE SCALE GENOMIC DNA]</scope>
    <source>
        <strain evidence="3 4">JCM 13891</strain>
    </source>
</reference>
<keyword evidence="4" id="KW-1185">Reference proteome</keyword>
<evidence type="ECO:0000256" key="1">
    <source>
        <dbReference type="SAM" id="MobiDB-lite"/>
    </source>
</evidence>
<feature type="region of interest" description="Disordered" evidence="1">
    <location>
        <begin position="55"/>
        <end position="93"/>
    </location>
</feature>
<dbReference type="eggNOG" id="arCOG02483">
    <property type="taxonomic scope" value="Archaea"/>
</dbReference>
<name>M0BWB3_9EURY</name>
<dbReference type="Proteomes" id="UP000011657">
    <property type="component" value="Unassembled WGS sequence"/>
</dbReference>
<keyword evidence="2" id="KW-1133">Transmembrane helix</keyword>
<comment type="caution">
    <text evidence="3">The sequence shown here is derived from an EMBL/GenBank/DDBJ whole genome shotgun (WGS) entry which is preliminary data.</text>
</comment>
<evidence type="ECO:0000313" key="3">
    <source>
        <dbReference type="EMBL" id="ELZ15250.1"/>
    </source>
</evidence>
<keyword evidence="2" id="KW-0472">Membrane</keyword>
<dbReference type="OrthoDB" id="205091at2157"/>
<organism evidence="3 4">
    <name type="scientific">Haloterrigena salina JCM 13891</name>
    <dbReference type="NCBI Taxonomy" id="1227488"/>
    <lineage>
        <taxon>Archaea</taxon>
        <taxon>Methanobacteriati</taxon>
        <taxon>Methanobacteriota</taxon>
        <taxon>Stenosarchaea group</taxon>
        <taxon>Halobacteria</taxon>
        <taxon>Halobacteriales</taxon>
        <taxon>Natrialbaceae</taxon>
        <taxon>Haloterrigena</taxon>
    </lineage>
</organism>
<feature type="compositionally biased region" description="Acidic residues" evidence="1">
    <location>
        <begin position="228"/>
        <end position="271"/>
    </location>
</feature>
<feature type="transmembrane region" description="Helical" evidence="2">
    <location>
        <begin position="276"/>
        <end position="295"/>
    </location>
</feature>
<dbReference type="PATRIC" id="fig|1227488.3.peg.3753"/>
<proteinExistence type="predicted"/>
<feature type="compositionally biased region" description="Basic and acidic residues" evidence="1">
    <location>
        <begin position="15"/>
        <end position="26"/>
    </location>
</feature>
<gene>
    <name evidence="3" type="ORF">C477_18730</name>
</gene>
<protein>
    <submittedName>
        <fullName evidence="3">Uncharacterized protein</fullName>
    </submittedName>
</protein>
<feature type="region of interest" description="Disordered" evidence="1">
    <location>
        <begin position="1"/>
        <end position="26"/>
    </location>
</feature>
<dbReference type="AlphaFoldDB" id="M0BWB3"/>
<dbReference type="STRING" id="1227488.C477_18730"/>
<evidence type="ECO:0000256" key="2">
    <source>
        <dbReference type="SAM" id="Phobius"/>
    </source>
</evidence>
<feature type="transmembrane region" description="Helical" evidence="2">
    <location>
        <begin position="32"/>
        <end position="56"/>
    </location>
</feature>
<evidence type="ECO:0000313" key="4">
    <source>
        <dbReference type="Proteomes" id="UP000011657"/>
    </source>
</evidence>
<keyword evidence="2" id="KW-0812">Transmembrane</keyword>